<dbReference type="PANTHER" id="PTHR20844:SF0">
    <property type="entry name" value="MEDIATOR OF RNA POLYMERASE II TRANSCRIPTION SUBUNIT 9"/>
    <property type="match status" value="1"/>
</dbReference>
<organism evidence="9 10">
    <name type="scientific">Daphnia magna</name>
    <dbReference type="NCBI Taxonomy" id="35525"/>
    <lineage>
        <taxon>Eukaryota</taxon>
        <taxon>Metazoa</taxon>
        <taxon>Ecdysozoa</taxon>
        <taxon>Arthropoda</taxon>
        <taxon>Crustacea</taxon>
        <taxon>Branchiopoda</taxon>
        <taxon>Diplostraca</taxon>
        <taxon>Cladocera</taxon>
        <taxon>Anomopoda</taxon>
        <taxon>Daphniidae</taxon>
        <taxon>Daphnia</taxon>
    </lineage>
</organism>
<dbReference type="STRING" id="35525.A0A162SX98"/>
<evidence type="ECO:0000256" key="4">
    <source>
        <dbReference type="ARBA" id="ARBA00023159"/>
    </source>
</evidence>
<comment type="subcellular location">
    <subcellularLocation>
        <location evidence="1 8">Nucleus</location>
    </subcellularLocation>
</comment>
<comment type="function">
    <text evidence="7 8">Component of the Mediator complex, a coactivator involved in the regulated transcription of nearly all RNA polymerase II-dependent genes. Mediator functions as a bridge to convey information from gene-specific regulatory proteins to the basal RNA polymerase II transcription machinery. Mediator is recruited to promoters by direct interactions with regulatory proteins and serves as a scaffold for the assembly of a functional preinitiation complex with RNA polymerase II and the general transcription factors.</text>
</comment>
<evidence type="ECO:0000256" key="8">
    <source>
        <dbReference type="RuleBase" id="RU364145"/>
    </source>
</evidence>
<keyword evidence="5 8" id="KW-0804">Transcription</keyword>
<dbReference type="GO" id="GO:0003712">
    <property type="term" value="F:transcription coregulator activity"/>
    <property type="evidence" value="ECO:0007669"/>
    <property type="project" value="InterPro"/>
</dbReference>
<sequence length="122" mass="14344">MRGLTVIFEPNRLTLADEGDFDLLSTIYDIIKSVEKEQQDNAQKLKDSQEAGQKVLELQRKLDHAREVVRKLPGIELSKEEQLQQIDLLRQQLTLKRDLLNKYRSITSFDREAQTEFQIHQH</sequence>
<accession>A0A162SX98</accession>
<keyword evidence="6 8" id="KW-0539">Nucleus</keyword>
<dbReference type="InterPro" id="IPR011425">
    <property type="entry name" value="Med9"/>
</dbReference>
<comment type="caution">
    <text evidence="9">The sequence shown here is derived from an EMBL/GenBank/DDBJ whole genome shotgun (WGS) entry which is preliminary data.</text>
</comment>
<evidence type="ECO:0000256" key="1">
    <source>
        <dbReference type="ARBA" id="ARBA00004123"/>
    </source>
</evidence>
<dbReference type="OrthoDB" id="5950777at2759"/>
<evidence type="ECO:0000256" key="6">
    <source>
        <dbReference type="ARBA" id="ARBA00023242"/>
    </source>
</evidence>
<evidence type="ECO:0000313" key="9">
    <source>
        <dbReference type="EMBL" id="KZS21707.1"/>
    </source>
</evidence>
<comment type="similarity">
    <text evidence="2 8">Belongs to the Mediator complex subunit 9 family.</text>
</comment>
<name>A0A162SX98_9CRUS</name>
<protein>
    <recommendedName>
        <fullName evidence="8">Mediator of RNA polymerase II transcription subunit 9</fullName>
    </recommendedName>
    <alternativeName>
        <fullName evidence="8">Mediator complex subunit 9</fullName>
    </alternativeName>
</protein>
<evidence type="ECO:0000256" key="3">
    <source>
        <dbReference type="ARBA" id="ARBA00023015"/>
    </source>
</evidence>
<keyword evidence="3 8" id="KW-0805">Transcription regulation</keyword>
<evidence type="ECO:0000256" key="7">
    <source>
        <dbReference type="ARBA" id="ARBA00025687"/>
    </source>
</evidence>
<dbReference type="EMBL" id="LRGB01000024">
    <property type="protein sequence ID" value="KZS21707.1"/>
    <property type="molecule type" value="Genomic_DNA"/>
</dbReference>
<proteinExistence type="inferred from homology"/>
<dbReference type="AlphaFoldDB" id="A0A162SX98"/>
<keyword evidence="4 8" id="KW-0010">Activator</keyword>
<comment type="subunit">
    <text evidence="8">Component of the Mediator complex.</text>
</comment>
<evidence type="ECO:0000313" key="10">
    <source>
        <dbReference type="Proteomes" id="UP000076858"/>
    </source>
</evidence>
<gene>
    <name evidence="8" type="primary">MED9</name>
    <name evidence="9" type="ORF">APZ42_011680</name>
</gene>
<dbReference type="GO" id="GO:0016592">
    <property type="term" value="C:mediator complex"/>
    <property type="evidence" value="ECO:0007669"/>
    <property type="project" value="InterPro"/>
</dbReference>
<dbReference type="InterPro" id="IPR039242">
    <property type="entry name" value="MED9_metazoa"/>
</dbReference>
<evidence type="ECO:0000256" key="2">
    <source>
        <dbReference type="ARBA" id="ARBA00008089"/>
    </source>
</evidence>
<keyword evidence="10" id="KW-1185">Reference proteome</keyword>
<evidence type="ECO:0000256" key="5">
    <source>
        <dbReference type="ARBA" id="ARBA00023163"/>
    </source>
</evidence>
<dbReference type="GO" id="GO:0006357">
    <property type="term" value="P:regulation of transcription by RNA polymerase II"/>
    <property type="evidence" value="ECO:0007669"/>
    <property type="project" value="InterPro"/>
</dbReference>
<dbReference type="PANTHER" id="PTHR20844">
    <property type="entry name" value="MEDIATOR OF RNA POLYMERASE II TRANSCRIPTION, SUBUNIT 9"/>
    <property type="match status" value="1"/>
</dbReference>
<dbReference type="Pfam" id="PF07544">
    <property type="entry name" value="Med9"/>
    <property type="match status" value="1"/>
</dbReference>
<reference evidence="9 10" key="1">
    <citation type="submission" date="2016-03" db="EMBL/GenBank/DDBJ databases">
        <title>EvidentialGene: Evidence-directed Construction of Genes on Genomes.</title>
        <authorList>
            <person name="Gilbert D.G."/>
            <person name="Choi J.-H."/>
            <person name="Mockaitis K."/>
            <person name="Colbourne J."/>
            <person name="Pfrender M."/>
        </authorList>
    </citation>
    <scope>NUCLEOTIDE SEQUENCE [LARGE SCALE GENOMIC DNA]</scope>
    <source>
        <strain evidence="9 10">Xinb3</strain>
        <tissue evidence="9">Complete organism</tissue>
    </source>
</reference>
<dbReference type="Proteomes" id="UP000076858">
    <property type="component" value="Unassembled WGS sequence"/>
</dbReference>